<keyword evidence="2" id="KW-1185">Reference proteome</keyword>
<feature type="non-terminal residue" evidence="1">
    <location>
        <position position="1"/>
    </location>
</feature>
<dbReference type="AlphaFoldDB" id="A0A5J9VRR7"/>
<proteinExistence type="predicted"/>
<reference evidence="1 2" key="1">
    <citation type="journal article" date="2019" name="Sci. Rep.">
        <title>A high-quality genome of Eragrostis curvula grass provides insights into Poaceae evolution and supports new strategies to enhance forage quality.</title>
        <authorList>
            <person name="Carballo J."/>
            <person name="Santos B.A.C.M."/>
            <person name="Zappacosta D."/>
            <person name="Garbus I."/>
            <person name="Selva J.P."/>
            <person name="Gallo C.A."/>
            <person name="Diaz A."/>
            <person name="Albertini E."/>
            <person name="Caccamo M."/>
            <person name="Echenique V."/>
        </authorList>
    </citation>
    <scope>NUCLEOTIDE SEQUENCE [LARGE SCALE GENOMIC DNA]</scope>
    <source>
        <strain evidence="2">cv. Victoria</strain>
        <tissue evidence="1">Leaf</tissue>
    </source>
</reference>
<accession>A0A5J9VRR7</accession>
<comment type="caution">
    <text evidence="1">The sequence shown here is derived from an EMBL/GenBank/DDBJ whole genome shotgun (WGS) entry which is preliminary data.</text>
</comment>
<dbReference type="EMBL" id="RWGY01000007">
    <property type="protein sequence ID" value="TVU37810.1"/>
    <property type="molecule type" value="Genomic_DNA"/>
</dbReference>
<protein>
    <submittedName>
        <fullName evidence="1">Uncharacterized protein</fullName>
    </submittedName>
</protein>
<evidence type="ECO:0000313" key="1">
    <source>
        <dbReference type="EMBL" id="TVU37810.1"/>
    </source>
</evidence>
<dbReference type="Proteomes" id="UP000324897">
    <property type="component" value="Chromosome 4"/>
</dbReference>
<name>A0A5J9VRR7_9POAL</name>
<organism evidence="1 2">
    <name type="scientific">Eragrostis curvula</name>
    <name type="common">weeping love grass</name>
    <dbReference type="NCBI Taxonomy" id="38414"/>
    <lineage>
        <taxon>Eukaryota</taxon>
        <taxon>Viridiplantae</taxon>
        <taxon>Streptophyta</taxon>
        <taxon>Embryophyta</taxon>
        <taxon>Tracheophyta</taxon>
        <taxon>Spermatophyta</taxon>
        <taxon>Magnoliopsida</taxon>
        <taxon>Liliopsida</taxon>
        <taxon>Poales</taxon>
        <taxon>Poaceae</taxon>
        <taxon>PACMAD clade</taxon>
        <taxon>Chloridoideae</taxon>
        <taxon>Eragrostideae</taxon>
        <taxon>Eragrostidinae</taxon>
        <taxon>Eragrostis</taxon>
    </lineage>
</organism>
<dbReference type="Gramene" id="TVU37810">
    <property type="protein sequence ID" value="TVU37810"/>
    <property type="gene ID" value="EJB05_11146"/>
</dbReference>
<evidence type="ECO:0000313" key="2">
    <source>
        <dbReference type="Proteomes" id="UP000324897"/>
    </source>
</evidence>
<sequence length="179" mass="20418">MLPIDLVQTPLGLILLYLAVRRRGAEYLVLRVNRVCPSIGLSGSSNWRKSLGHSPSNLNVSMESVILPYHVKDMFRGAHRHFDVSNLWKAKAEPKLQKCLCLVGLQRMRKMLTVDNLDKPGWDNNVTFPWEKLDQDAGFAVKNHKESEKMKVDVQGRTLGLDVDLELVIQWIVETQDVE</sequence>
<gene>
    <name evidence="1" type="ORF">EJB05_11146</name>
</gene>